<keyword evidence="2" id="KW-0812">Transmembrane</keyword>
<evidence type="ECO:0000313" key="4">
    <source>
        <dbReference type="Proteomes" id="UP001165082"/>
    </source>
</evidence>
<protein>
    <submittedName>
        <fullName evidence="3">Uncharacterized protein</fullName>
    </submittedName>
</protein>
<keyword evidence="2" id="KW-0472">Membrane</keyword>
<feature type="transmembrane region" description="Helical" evidence="2">
    <location>
        <begin position="51"/>
        <end position="71"/>
    </location>
</feature>
<name>A0A9W7AE54_9STRA</name>
<keyword evidence="4" id="KW-1185">Reference proteome</keyword>
<evidence type="ECO:0000313" key="3">
    <source>
        <dbReference type="EMBL" id="GMH70304.1"/>
    </source>
</evidence>
<dbReference type="OrthoDB" id="10408975at2759"/>
<feature type="transmembrane region" description="Helical" evidence="2">
    <location>
        <begin position="119"/>
        <end position="136"/>
    </location>
</feature>
<evidence type="ECO:0000256" key="1">
    <source>
        <dbReference type="SAM" id="MobiDB-lite"/>
    </source>
</evidence>
<dbReference type="EMBL" id="BRXZ01004194">
    <property type="protein sequence ID" value="GMH70304.1"/>
    <property type="molecule type" value="Genomic_DNA"/>
</dbReference>
<evidence type="ECO:0000256" key="2">
    <source>
        <dbReference type="SAM" id="Phobius"/>
    </source>
</evidence>
<reference evidence="3" key="1">
    <citation type="submission" date="2022-07" db="EMBL/GenBank/DDBJ databases">
        <title>Genome analysis of Parmales, a sister group of diatoms, reveals the evolutionary specialization of diatoms from phago-mixotrophs to photoautotrophs.</title>
        <authorList>
            <person name="Ban H."/>
            <person name="Sato S."/>
            <person name="Yoshikawa S."/>
            <person name="Kazumasa Y."/>
            <person name="Nakamura Y."/>
            <person name="Ichinomiya M."/>
            <person name="Saitoh K."/>
            <person name="Sato N."/>
            <person name="Blanc-Mathieu R."/>
            <person name="Endo H."/>
            <person name="Kuwata A."/>
            <person name="Ogata H."/>
        </authorList>
    </citation>
    <scope>NUCLEOTIDE SEQUENCE</scope>
</reference>
<keyword evidence="2" id="KW-1133">Transmembrane helix</keyword>
<sequence>MVSVDTLILFPLPYLLVRMLKLERTYFVPLTVLGMISAVGVPFMRMWELNWGNSFVAVPAIGGTDFFLSLVSYPMPDRTPRSLILWVTSLSGMLLSFGFRSIDTASWACRKTSVYQGHAVWHVGASGSIFLFYLFLRAENNSKNKERGEGGWVERPSPDEYDKCKEGGEEIGEELGE</sequence>
<comment type="caution">
    <text evidence="3">The sequence shown here is derived from an EMBL/GenBank/DDBJ whole genome shotgun (WGS) entry which is preliminary data.</text>
</comment>
<proteinExistence type="predicted"/>
<feature type="region of interest" description="Disordered" evidence="1">
    <location>
        <begin position="143"/>
        <end position="177"/>
    </location>
</feature>
<feature type="transmembrane region" description="Helical" evidence="2">
    <location>
        <begin position="26"/>
        <end position="45"/>
    </location>
</feature>
<feature type="non-terminal residue" evidence="3">
    <location>
        <position position="177"/>
    </location>
</feature>
<dbReference type="Proteomes" id="UP001165082">
    <property type="component" value="Unassembled WGS sequence"/>
</dbReference>
<gene>
    <name evidence="3" type="ORF">TrRE_jg7590</name>
</gene>
<feature type="compositionally biased region" description="Basic and acidic residues" evidence="1">
    <location>
        <begin position="156"/>
        <end position="168"/>
    </location>
</feature>
<accession>A0A9W7AE54</accession>
<organism evidence="3 4">
    <name type="scientific">Triparma retinervis</name>
    <dbReference type="NCBI Taxonomy" id="2557542"/>
    <lineage>
        <taxon>Eukaryota</taxon>
        <taxon>Sar</taxon>
        <taxon>Stramenopiles</taxon>
        <taxon>Ochrophyta</taxon>
        <taxon>Bolidophyceae</taxon>
        <taxon>Parmales</taxon>
        <taxon>Triparmaceae</taxon>
        <taxon>Triparma</taxon>
    </lineage>
</organism>
<dbReference type="AlphaFoldDB" id="A0A9W7AE54"/>
<feature type="transmembrane region" description="Helical" evidence="2">
    <location>
        <begin position="83"/>
        <end position="99"/>
    </location>
</feature>